<gene>
    <name evidence="1" type="ORF">PY05212</name>
</gene>
<comment type="caution">
    <text evidence="1">The sequence shown here is derived from an EMBL/GenBank/DDBJ whole genome shotgun (WGS) entry which is preliminary data.</text>
</comment>
<accession>Q7RE56</accession>
<sequence length="10" mass="1218">MKIQLCLQKL</sequence>
<organism evidence="1 2">
    <name type="scientific">Plasmodium yoelii yoelii</name>
    <dbReference type="NCBI Taxonomy" id="73239"/>
    <lineage>
        <taxon>Eukaryota</taxon>
        <taxon>Sar</taxon>
        <taxon>Alveolata</taxon>
        <taxon>Apicomplexa</taxon>
        <taxon>Aconoidasida</taxon>
        <taxon>Haemosporida</taxon>
        <taxon>Plasmodiidae</taxon>
        <taxon>Plasmodium</taxon>
        <taxon>Plasmodium (Vinckeia)</taxon>
    </lineage>
</organism>
<evidence type="ECO:0000313" key="1">
    <source>
        <dbReference type="EMBL" id="EAA17209.1"/>
    </source>
</evidence>
<dbReference type="PaxDb" id="73239-Q7RE56"/>
<dbReference type="InParanoid" id="Q7RE56"/>
<evidence type="ECO:0000313" key="2">
    <source>
        <dbReference type="Proteomes" id="UP000008553"/>
    </source>
</evidence>
<protein>
    <submittedName>
        <fullName evidence="1">Uncharacterized protein</fullName>
    </submittedName>
</protein>
<proteinExistence type="predicted"/>
<dbReference type="Proteomes" id="UP000008553">
    <property type="component" value="Unassembled WGS sequence"/>
</dbReference>
<keyword evidence="2" id="KW-1185">Reference proteome</keyword>
<dbReference type="EMBL" id="AABL01001641">
    <property type="protein sequence ID" value="EAA17209.1"/>
    <property type="molecule type" value="Genomic_DNA"/>
</dbReference>
<name>Q7RE56_PLAYO</name>
<reference evidence="1 2" key="1">
    <citation type="journal article" date="2002" name="Nature">
        <title>Genome sequence and comparative analysis of the model rodent malaria parasite Plasmodium yoelii yoelii.</title>
        <authorList>
            <person name="Carlton J.M."/>
            <person name="Angiuoli S.V."/>
            <person name="Suh B.B."/>
            <person name="Kooij T.W."/>
            <person name="Pertea M."/>
            <person name="Silva J.C."/>
            <person name="Ermolaeva M.D."/>
            <person name="Allen J.E."/>
            <person name="Selengut J.D."/>
            <person name="Koo H.L."/>
            <person name="Peterson J.D."/>
            <person name="Pop M."/>
            <person name="Kosack D.S."/>
            <person name="Shumway M.F."/>
            <person name="Bidwell S.L."/>
            <person name="Shallom S.J."/>
            <person name="van Aken S.E."/>
            <person name="Riedmuller S.B."/>
            <person name="Feldblyum T.V."/>
            <person name="Cho J.K."/>
            <person name="Quackenbush J."/>
            <person name="Sedegah M."/>
            <person name="Shoaibi A."/>
            <person name="Cummings L.M."/>
            <person name="Florens L."/>
            <person name="Yates J.R."/>
            <person name="Raine J.D."/>
            <person name="Sinden R.E."/>
            <person name="Harris M.A."/>
            <person name="Cunningham D.A."/>
            <person name="Preiser P.R."/>
            <person name="Bergman L.W."/>
            <person name="Vaidya A.B."/>
            <person name="van Lin L.H."/>
            <person name="Janse C.J."/>
            <person name="Waters A.P."/>
            <person name="Smith H.O."/>
            <person name="White O.R."/>
            <person name="Salzberg S.L."/>
            <person name="Venter J.C."/>
            <person name="Fraser C.M."/>
            <person name="Hoffman S.L."/>
            <person name="Gardner M.J."/>
            <person name="Carucci D.J."/>
        </authorList>
    </citation>
    <scope>NUCLEOTIDE SEQUENCE [LARGE SCALE GENOMIC DNA]</scope>
    <source>
        <strain evidence="1 2">17XNL</strain>
    </source>
</reference>